<gene>
    <name evidence="6" type="ordered locus">SL003B_0232</name>
</gene>
<dbReference type="GO" id="GO:0006307">
    <property type="term" value="P:DNA alkylation repair"/>
    <property type="evidence" value="ECO:0007669"/>
    <property type="project" value="TreeGrafter"/>
</dbReference>
<keyword evidence="7" id="KW-1185">Reference proteome</keyword>
<dbReference type="InterPro" id="IPR051912">
    <property type="entry name" value="Alkylbase_DNA_Glycosylase/TA"/>
</dbReference>
<dbReference type="HOGENOM" id="CLU_000445_72_5_5"/>
<evidence type="ECO:0000313" key="7">
    <source>
        <dbReference type="Proteomes" id="UP000008130"/>
    </source>
</evidence>
<feature type="domain" description="HhH-GPD" evidence="5">
    <location>
        <begin position="51"/>
        <end position="201"/>
    </location>
</feature>
<dbReference type="GO" id="GO:0008725">
    <property type="term" value="F:DNA-3-methyladenine glycosylase activity"/>
    <property type="evidence" value="ECO:0007669"/>
    <property type="project" value="TreeGrafter"/>
</dbReference>
<reference evidence="6 7" key="1">
    <citation type="journal article" date="2011" name="J. Bacteriol.">
        <title>Complete genome sequence of Polymorphum gilvum SL003B-26A1T, a crude oil-degrading bacterium from oil-polluted saline soil.</title>
        <authorList>
            <person name="Li S.G."/>
            <person name="Tang Y.Q."/>
            <person name="Nie Y."/>
            <person name="Cai M."/>
            <person name="Wu X.L."/>
        </authorList>
    </citation>
    <scope>NUCLEOTIDE SEQUENCE [LARGE SCALE GENOMIC DNA]</scope>
    <source>
        <strain evidence="7">LMG 25793 / CGMCC 1.9160 / SL003B-26A1</strain>
    </source>
</reference>
<dbReference type="Gene3D" id="1.10.1670.40">
    <property type="match status" value="1"/>
</dbReference>
<dbReference type="eggNOG" id="COG0122">
    <property type="taxonomic scope" value="Bacteria"/>
</dbReference>
<dbReference type="RefSeq" id="WP_013650995.1">
    <property type="nucleotide sequence ID" value="NC_015259.1"/>
</dbReference>
<dbReference type="InterPro" id="IPR003265">
    <property type="entry name" value="HhH-GPD_domain"/>
</dbReference>
<dbReference type="GO" id="GO:0043916">
    <property type="term" value="F:DNA-7-methylguanine glycosylase activity"/>
    <property type="evidence" value="ECO:0007669"/>
    <property type="project" value="TreeGrafter"/>
</dbReference>
<evidence type="ECO:0000313" key="6">
    <source>
        <dbReference type="EMBL" id="ADZ68671.1"/>
    </source>
</evidence>
<dbReference type="GO" id="GO:0032131">
    <property type="term" value="F:alkylated DNA binding"/>
    <property type="evidence" value="ECO:0007669"/>
    <property type="project" value="TreeGrafter"/>
</dbReference>
<dbReference type="OrthoDB" id="9785929at2"/>
<dbReference type="EC" id="3.2.2.21" evidence="2"/>
<proteinExistence type="predicted"/>
<dbReference type="EMBL" id="CP002568">
    <property type="protein sequence ID" value="ADZ68671.1"/>
    <property type="molecule type" value="Genomic_DNA"/>
</dbReference>
<evidence type="ECO:0000259" key="5">
    <source>
        <dbReference type="SMART" id="SM00478"/>
    </source>
</evidence>
<dbReference type="Pfam" id="PF00730">
    <property type="entry name" value="HhH-GPD"/>
    <property type="match status" value="1"/>
</dbReference>
<dbReference type="GO" id="GO:0006285">
    <property type="term" value="P:base-excision repair, AP site formation"/>
    <property type="evidence" value="ECO:0007669"/>
    <property type="project" value="TreeGrafter"/>
</dbReference>
<keyword evidence="6" id="KW-0378">Hydrolase</keyword>
<dbReference type="PANTHER" id="PTHR43003:SF5">
    <property type="entry name" value="DNA-3-METHYLADENINE GLYCOSYLASE"/>
    <property type="match status" value="1"/>
</dbReference>
<comment type="catalytic activity">
    <reaction evidence="1">
        <text>Hydrolysis of alkylated DNA, releasing 3-methyladenine, 3-methylguanine, 7-methylguanine and 7-methyladenine.</text>
        <dbReference type="EC" id="3.2.2.21"/>
    </reaction>
</comment>
<dbReference type="PATRIC" id="fig|991905.3.peg.236"/>
<dbReference type="GO" id="GO:0032993">
    <property type="term" value="C:protein-DNA complex"/>
    <property type="evidence" value="ECO:0007669"/>
    <property type="project" value="TreeGrafter"/>
</dbReference>
<dbReference type="GO" id="GO:0005737">
    <property type="term" value="C:cytoplasm"/>
    <property type="evidence" value="ECO:0007669"/>
    <property type="project" value="TreeGrafter"/>
</dbReference>
<dbReference type="SUPFAM" id="SSF48150">
    <property type="entry name" value="DNA-glycosylase"/>
    <property type="match status" value="1"/>
</dbReference>
<dbReference type="AlphaFoldDB" id="F2J0D6"/>
<dbReference type="KEGG" id="pgv:SL003B_0232"/>
<evidence type="ECO:0000256" key="3">
    <source>
        <dbReference type="ARBA" id="ARBA00022763"/>
    </source>
</evidence>
<keyword evidence="3" id="KW-0227">DNA damage</keyword>
<dbReference type="Gene3D" id="1.10.340.30">
    <property type="entry name" value="Hypothetical protein, domain 2"/>
    <property type="match status" value="1"/>
</dbReference>
<dbReference type="InterPro" id="IPR011257">
    <property type="entry name" value="DNA_glycosylase"/>
</dbReference>
<dbReference type="SMART" id="SM00478">
    <property type="entry name" value="ENDO3c"/>
    <property type="match status" value="1"/>
</dbReference>
<dbReference type="STRING" id="991905.SL003B_0232"/>
<evidence type="ECO:0000256" key="2">
    <source>
        <dbReference type="ARBA" id="ARBA00012000"/>
    </source>
</evidence>
<dbReference type="CDD" id="cd00056">
    <property type="entry name" value="ENDO3c"/>
    <property type="match status" value="1"/>
</dbReference>
<evidence type="ECO:0000256" key="4">
    <source>
        <dbReference type="ARBA" id="ARBA00023204"/>
    </source>
</evidence>
<keyword evidence="6" id="KW-0326">Glycosidase</keyword>
<dbReference type="PANTHER" id="PTHR43003">
    <property type="entry name" value="DNA-3-METHYLADENINE GLYCOSYLASE"/>
    <property type="match status" value="1"/>
</dbReference>
<accession>F2J0D6</accession>
<name>F2J0D6_POLGS</name>
<keyword evidence="4" id="KW-0234">DNA repair</keyword>
<evidence type="ECO:0000256" key="1">
    <source>
        <dbReference type="ARBA" id="ARBA00000086"/>
    </source>
</evidence>
<protein>
    <recommendedName>
        <fullName evidence="2">DNA-3-methyladenine glycosylase II</fullName>
        <ecNumber evidence="2">3.2.2.21</ecNumber>
    </recommendedName>
</protein>
<sequence length="213" mass="22549">MKPIETLDDIAAGLAHLGRADPRLAPVIAKAGAVPLRRRAASFAGLVNIVVAQQVSVASANAIFARVEALVHPFEAATLDGLSDADLAGAGLSRPKIRTVRAIAEAVAGGLDLAHLAERPAEDAHEALCRITGVGRWTADIFLLFCAGHPDVFPSGDLALQNAVRDAFGLDDRPKPAALDALAEAWSPWRGVAARLFWAWYKVDRDGRETLPV</sequence>
<organism evidence="6 7">
    <name type="scientific">Polymorphum gilvum (strain LMG 25793 / CGMCC 1.9160 / SL003B-26A1)</name>
    <dbReference type="NCBI Taxonomy" id="991905"/>
    <lineage>
        <taxon>Bacteria</taxon>
        <taxon>Pseudomonadati</taxon>
        <taxon>Pseudomonadota</taxon>
        <taxon>Alphaproteobacteria</taxon>
        <taxon>Rhodobacterales</taxon>
        <taxon>Paracoccaceae</taxon>
        <taxon>Polymorphum</taxon>
    </lineage>
</organism>
<dbReference type="Proteomes" id="UP000008130">
    <property type="component" value="Chromosome"/>
</dbReference>